<organism evidence="3">
    <name type="scientific">Caldiarchaeum subterraneum</name>
    <dbReference type="NCBI Taxonomy" id="311458"/>
    <lineage>
        <taxon>Archaea</taxon>
        <taxon>Nitrososphaerota</taxon>
        <taxon>Candidatus Caldarchaeales</taxon>
        <taxon>Candidatus Caldarchaeaceae</taxon>
        <taxon>Candidatus Caldarchaeum</taxon>
    </lineage>
</organism>
<dbReference type="EMBL" id="DTAD01000016">
    <property type="protein sequence ID" value="HGN89776.1"/>
    <property type="molecule type" value="Genomic_DNA"/>
</dbReference>
<dbReference type="InterPro" id="IPR004518">
    <property type="entry name" value="MazG-like_dom"/>
</dbReference>
<keyword evidence="3" id="KW-0378">Hydrolase</keyword>
<gene>
    <name evidence="4" type="ORF">ENM30_04965</name>
    <name evidence="3" type="ORF">ENT82_01415</name>
    <name evidence="2" type="ORF">ENU43_03535</name>
</gene>
<evidence type="ECO:0000313" key="2">
    <source>
        <dbReference type="EMBL" id="HGL40719.1"/>
    </source>
</evidence>
<evidence type="ECO:0000313" key="3">
    <source>
        <dbReference type="EMBL" id="HGN89776.1"/>
    </source>
</evidence>
<name>A0A7C4E167_CALS0</name>
<dbReference type="AlphaFoldDB" id="A0A7C4E167"/>
<sequence>MKIGEAQQHLDKVYGERDRARGVERTFLWLVSEMGELSDAYIKNKGPGQLDEEAADVLAWLLSFCNVASIDLEKAFTNKYGRGCPRCRSIPCLCPLL</sequence>
<comment type="caution">
    <text evidence="3">The sequence shown here is derived from an EMBL/GenBank/DDBJ whole genome shotgun (WGS) entry which is preliminary data.</text>
</comment>
<dbReference type="GO" id="GO:0016787">
    <property type="term" value="F:hydrolase activity"/>
    <property type="evidence" value="ECO:0007669"/>
    <property type="project" value="UniProtKB-KW"/>
</dbReference>
<feature type="domain" description="NTP pyrophosphohydrolase MazG-like" evidence="1">
    <location>
        <begin position="23"/>
        <end position="87"/>
    </location>
</feature>
<reference evidence="3" key="1">
    <citation type="journal article" date="2020" name="mSystems">
        <title>Genome- and Community-Level Interaction Insights into Carbon Utilization and Element Cycling Functions of Hydrothermarchaeota in Hydrothermal Sediment.</title>
        <authorList>
            <person name="Zhou Z."/>
            <person name="Liu Y."/>
            <person name="Xu W."/>
            <person name="Pan J."/>
            <person name="Luo Z.H."/>
            <person name="Li M."/>
        </authorList>
    </citation>
    <scope>NUCLEOTIDE SEQUENCE [LARGE SCALE GENOMIC DNA]</scope>
    <source>
        <strain evidence="4">SpSt-1073</strain>
        <strain evidence="3">SpSt-613</strain>
        <strain evidence="2">SpSt-669</strain>
    </source>
</reference>
<dbReference type="SUPFAM" id="SSF101386">
    <property type="entry name" value="all-alpha NTP pyrophosphatases"/>
    <property type="match status" value="1"/>
</dbReference>
<dbReference type="Pfam" id="PF03819">
    <property type="entry name" value="MazG"/>
    <property type="match status" value="1"/>
</dbReference>
<accession>A0A7C4E167</accession>
<protein>
    <submittedName>
        <fullName evidence="3">Nucleotide pyrophosphohydrolase</fullName>
    </submittedName>
</protein>
<dbReference type="Gene3D" id="1.10.287.1080">
    <property type="entry name" value="MazG-like"/>
    <property type="match status" value="1"/>
</dbReference>
<evidence type="ECO:0000259" key="1">
    <source>
        <dbReference type="Pfam" id="PF03819"/>
    </source>
</evidence>
<dbReference type="PANTHER" id="PTHR42702:SF1">
    <property type="entry name" value="REGULATORY PROTEIN FOR BETA-LACTAMASE"/>
    <property type="match status" value="1"/>
</dbReference>
<dbReference type="EMBL" id="DRXG01000109">
    <property type="protein sequence ID" value="HHN52647.1"/>
    <property type="molecule type" value="Genomic_DNA"/>
</dbReference>
<dbReference type="CDD" id="cd11535">
    <property type="entry name" value="NTP-PPase_SsMazG"/>
    <property type="match status" value="1"/>
</dbReference>
<dbReference type="EMBL" id="DTCM01000043">
    <property type="protein sequence ID" value="HGL40719.1"/>
    <property type="molecule type" value="Genomic_DNA"/>
</dbReference>
<proteinExistence type="predicted"/>
<evidence type="ECO:0000313" key="4">
    <source>
        <dbReference type="EMBL" id="HHN52647.1"/>
    </source>
</evidence>
<dbReference type="PANTHER" id="PTHR42702">
    <property type="entry name" value="NUCLEOTIDE PYROPHOSPHOHYDROLASE"/>
    <property type="match status" value="1"/>
</dbReference>